<dbReference type="RefSeq" id="WP_267164504.1">
    <property type="nucleotide sequence ID" value="NZ_CP112975.1"/>
</dbReference>
<dbReference type="InterPro" id="IPR012340">
    <property type="entry name" value="NA-bd_OB-fold"/>
</dbReference>
<dbReference type="AlphaFoldDB" id="A0ABD5W729"/>
<feature type="region of interest" description="Disordered" evidence="1">
    <location>
        <begin position="52"/>
        <end position="96"/>
    </location>
</feature>
<sequence>MHISNDLLCLYSATMTEEDDTYTIEVPKREVERGNIQRGEIYRVALLSSIADAPPATSEPSPGESADPTSARQHGERTHDLPVSEGETREVEIESLGDQGDGIAKVERGYVLIVPETDIGDRVTVRLQQVQENVGFAEVIERHHDVSTQ</sequence>
<evidence type="ECO:0000256" key="1">
    <source>
        <dbReference type="SAM" id="MobiDB-lite"/>
    </source>
</evidence>
<evidence type="ECO:0000313" key="4">
    <source>
        <dbReference type="Proteomes" id="UP001596445"/>
    </source>
</evidence>
<dbReference type="Pfam" id="PF01938">
    <property type="entry name" value="TRAM"/>
    <property type="match status" value="1"/>
</dbReference>
<protein>
    <submittedName>
        <fullName evidence="3">TRAM domain-containing protein</fullName>
    </submittedName>
</protein>
<feature type="domain" description="TRAM" evidence="2">
    <location>
        <begin position="82"/>
        <end position="141"/>
    </location>
</feature>
<accession>A0ABD5W729</accession>
<dbReference type="Proteomes" id="UP001596445">
    <property type="component" value="Unassembled WGS sequence"/>
</dbReference>
<dbReference type="GeneID" id="76632356"/>
<comment type="caution">
    <text evidence="3">The sequence shown here is derived from an EMBL/GenBank/DDBJ whole genome shotgun (WGS) entry which is preliminary data.</text>
</comment>
<dbReference type="Gene3D" id="2.40.50.140">
    <property type="entry name" value="Nucleic acid-binding proteins"/>
    <property type="match status" value="1"/>
</dbReference>
<dbReference type="InterPro" id="IPR002792">
    <property type="entry name" value="TRAM_dom"/>
</dbReference>
<organism evidence="3 4">
    <name type="scientific">Halovenus salina</name>
    <dbReference type="NCBI Taxonomy" id="1510225"/>
    <lineage>
        <taxon>Archaea</taxon>
        <taxon>Methanobacteriati</taxon>
        <taxon>Methanobacteriota</taxon>
        <taxon>Stenosarchaea group</taxon>
        <taxon>Halobacteria</taxon>
        <taxon>Halobacteriales</taxon>
        <taxon>Haloarculaceae</taxon>
        <taxon>Halovenus</taxon>
    </lineage>
</organism>
<name>A0ABD5W729_9EURY</name>
<evidence type="ECO:0000313" key="3">
    <source>
        <dbReference type="EMBL" id="MFC7060018.1"/>
    </source>
</evidence>
<dbReference type="EMBL" id="JBHSZI010000005">
    <property type="protein sequence ID" value="MFC7060018.1"/>
    <property type="molecule type" value="Genomic_DNA"/>
</dbReference>
<proteinExistence type="predicted"/>
<reference evidence="3 4" key="1">
    <citation type="journal article" date="2019" name="Int. J. Syst. Evol. Microbiol.">
        <title>The Global Catalogue of Microorganisms (GCM) 10K type strain sequencing project: providing services to taxonomists for standard genome sequencing and annotation.</title>
        <authorList>
            <consortium name="The Broad Institute Genomics Platform"/>
            <consortium name="The Broad Institute Genome Sequencing Center for Infectious Disease"/>
            <person name="Wu L."/>
            <person name="Ma J."/>
        </authorList>
    </citation>
    <scope>NUCLEOTIDE SEQUENCE [LARGE SCALE GENOMIC DNA]</scope>
    <source>
        <strain evidence="3 4">JCM 30072</strain>
    </source>
</reference>
<keyword evidence="4" id="KW-1185">Reference proteome</keyword>
<evidence type="ECO:0000259" key="2">
    <source>
        <dbReference type="PROSITE" id="PS50926"/>
    </source>
</evidence>
<dbReference type="PROSITE" id="PS50926">
    <property type="entry name" value="TRAM"/>
    <property type="match status" value="1"/>
</dbReference>
<feature type="compositionally biased region" description="Basic and acidic residues" evidence="1">
    <location>
        <begin position="73"/>
        <end position="92"/>
    </location>
</feature>
<gene>
    <name evidence="3" type="ORF">ACFQQG_19630</name>
</gene>
<dbReference type="SUPFAM" id="SSF50249">
    <property type="entry name" value="Nucleic acid-binding proteins"/>
    <property type="match status" value="1"/>
</dbReference>